<dbReference type="OrthoDB" id="5503950at2"/>
<reference evidence="5 6" key="1">
    <citation type="submission" date="2019-03" db="EMBL/GenBank/DDBJ databases">
        <title>Draft genome sequences of novel Actinobacteria.</title>
        <authorList>
            <person name="Sahin N."/>
            <person name="Ay H."/>
            <person name="Saygin H."/>
        </authorList>
    </citation>
    <scope>NUCLEOTIDE SEQUENCE [LARGE SCALE GENOMIC DNA]</scope>
    <source>
        <strain evidence="5 6">H3C3</strain>
    </source>
</reference>
<name>A0A4R5BSE7_9ACTN</name>
<dbReference type="Gene3D" id="3.40.50.1110">
    <property type="entry name" value="SGNH hydrolase"/>
    <property type="match status" value="1"/>
</dbReference>
<evidence type="ECO:0000313" key="5">
    <source>
        <dbReference type="EMBL" id="TDD88200.1"/>
    </source>
</evidence>
<dbReference type="InterPro" id="IPR037460">
    <property type="entry name" value="SEST-like"/>
</dbReference>
<keyword evidence="3" id="KW-1133">Transmembrane helix</keyword>
<sequence>MTSPGSWLRSVRERLGERGVAVVVLVGLVALAIVPLVAMPAVRCEVFGAGCRERGPEPEVRADPVAAPGRPLTAVQAATRGSYAALGDSYSAGVGAEASVGDQNPLDRCHRTSKAYYNEVAKAFPFPKGSAFWACSGATTSDFLTGRHGEPPQLGRVGADTSLVTLSVGGNDVGFSKVLAGCVVKLPWSKSCTEQGNDIAGRMADLRRDLPDLIDKIHARAPHARIVLMGYPKAFSEVKGTGGDNLSVSEQQWLNARAYELGQLIRQTAAEADARIVARRGQGSVEFVDAYSAFAGHEVGSSDPYMNGLAVNLSALQAEPRSYHPTVNGQHALAGLFIEQIRKGPGRPVS</sequence>
<evidence type="ECO:0000256" key="3">
    <source>
        <dbReference type="SAM" id="Phobius"/>
    </source>
</evidence>
<feature type="active site" evidence="1">
    <location>
        <position position="324"/>
    </location>
</feature>
<proteinExistence type="predicted"/>
<dbReference type="InterPro" id="IPR013830">
    <property type="entry name" value="SGNH_hydro"/>
</dbReference>
<dbReference type="SUPFAM" id="SSF52266">
    <property type="entry name" value="SGNH hydrolase"/>
    <property type="match status" value="1"/>
</dbReference>
<dbReference type="CDD" id="cd01823">
    <property type="entry name" value="SEST_like"/>
    <property type="match status" value="1"/>
</dbReference>
<gene>
    <name evidence="5" type="ORF">E1298_15410</name>
</gene>
<feature type="disulfide bond" evidence="2">
    <location>
        <begin position="182"/>
        <end position="192"/>
    </location>
</feature>
<evidence type="ECO:0000256" key="1">
    <source>
        <dbReference type="PIRSR" id="PIRSR637460-1"/>
    </source>
</evidence>
<accession>A0A4R5BSE7</accession>
<dbReference type="PANTHER" id="PTHR37981">
    <property type="entry name" value="LIPASE 2"/>
    <property type="match status" value="1"/>
</dbReference>
<dbReference type="GO" id="GO:0004806">
    <property type="term" value="F:triacylglycerol lipase activity"/>
    <property type="evidence" value="ECO:0007669"/>
    <property type="project" value="TreeGrafter"/>
</dbReference>
<evidence type="ECO:0000313" key="6">
    <source>
        <dbReference type="Proteomes" id="UP000294513"/>
    </source>
</evidence>
<keyword evidence="6" id="KW-1185">Reference proteome</keyword>
<keyword evidence="3" id="KW-0812">Transmembrane</keyword>
<protein>
    <submittedName>
        <fullName evidence="5">SGNH/GDSL hydrolase family protein</fullName>
    </submittedName>
</protein>
<dbReference type="EMBL" id="SMKU01000066">
    <property type="protein sequence ID" value="TDD88200.1"/>
    <property type="molecule type" value="Genomic_DNA"/>
</dbReference>
<evidence type="ECO:0000259" key="4">
    <source>
        <dbReference type="Pfam" id="PF13472"/>
    </source>
</evidence>
<feature type="active site" description="Nucleophile" evidence="1">
    <location>
        <position position="89"/>
    </location>
</feature>
<feature type="disulfide bond" evidence="2">
    <location>
        <begin position="109"/>
        <end position="135"/>
    </location>
</feature>
<feature type="domain" description="SGNH hydrolase-type esterase" evidence="4">
    <location>
        <begin position="85"/>
        <end position="331"/>
    </location>
</feature>
<dbReference type="GO" id="GO:0019433">
    <property type="term" value="P:triglyceride catabolic process"/>
    <property type="evidence" value="ECO:0007669"/>
    <property type="project" value="TreeGrafter"/>
</dbReference>
<comment type="caution">
    <text evidence="5">The sequence shown here is derived from an EMBL/GenBank/DDBJ whole genome shotgun (WGS) entry which is preliminary data.</text>
</comment>
<keyword evidence="5" id="KW-0378">Hydrolase</keyword>
<dbReference type="Pfam" id="PF13472">
    <property type="entry name" value="Lipase_GDSL_2"/>
    <property type="match status" value="1"/>
</dbReference>
<organism evidence="5 6">
    <name type="scientific">Actinomadura rubrisoli</name>
    <dbReference type="NCBI Taxonomy" id="2530368"/>
    <lineage>
        <taxon>Bacteria</taxon>
        <taxon>Bacillati</taxon>
        <taxon>Actinomycetota</taxon>
        <taxon>Actinomycetes</taxon>
        <taxon>Streptosporangiales</taxon>
        <taxon>Thermomonosporaceae</taxon>
        <taxon>Actinomadura</taxon>
    </lineage>
</organism>
<evidence type="ECO:0000256" key="2">
    <source>
        <dbReference type="PIRSR" id="PIRSR637460-2"/>
    </source>
</evidence>
<keyword evidence="2" id="KW-1015">Disulfide bond</keyword>
<dbReference type="PANTHER" id="PTHR37981:SF1">
    <property type="entry name" value="SGNH HYDROLASE-TYPE ESTERASE DOMAIN-CONTAINING PROTEIN"/>
    <property type="match status" value="1"/>
</dbReference>
<dbReference type="Proteomes" id="UP000294513">
    <property type="component" value="Unassembled WGS sequence"/>
</dbReference>
<feature type="transmembrane region" description="Helical" evidence="3">
    <location>
        <begin position="20"/>
        <end position="42"/>
    </location>
</feature>
<dbReference type="AlphaFoldDB" id="A0A4R5BSE7"/>
<dbReference type="InterPro" id="IPR036514">
    <property type="entry name" value="SGNH_hydro_sf"/>
</dbReference>
<keyword evidence="3" id="KW-0472">Membrane</keyword>